<dbReference type="Pfam" id="PF21338">
    <property type="entry name" value="Top1B_N_bact"/>
    <property type="match status" value="1"/>
</dbReference>
<dbReference type="InterPro" id="IPR013500">
    <property type="entry name" value="TopoI_cat_euk"/>
</dbReference>
<evidence type="ECO:0000256" key="6">
    <source>
        <dbReference type="ARBA" id="ARBA00023235"/>
    </source>
</evidence>
<evidence type="ECO:0000256" key="2">
    <source>
        <dbReference type="ARBA" id="ARBA00006645"/>
    </source>
</evidence>
<comment type="catalytic activity">
    <reaction evidence="1">
        <text>ATP-independent breakage of single-stranded DNA, followed by passage and rejoining.</text>
        <dbReference type="EC" id="5.6.2.1"/>
    </reaction>
</comment>
<gene>
    <name evidence="9" type="ORF">FJQ89_03610</name>
</gene>
<evidence type="ECO:0000259" key="7">
    <source>
        <dbReference type="Pfam" id="PF01028"/>
    </source>
</evidence>
<dbReference type="Gene3D" id="3.30.66.10">
    <property type="entry name" value="DNA topoisomerase I domain"/>
    <property type="match status" value="1"/>
</dbReference>
<keyword evidence="5" id="KW-0238">DNA-binding</keyword>
<feature type="domain" description="DNA topoisomerase IB N-terminal" evidence="8">
    <location>
        <begin position="32"/>
        <end position="80"/>
    </location>
</feature>
<dbReference type="Gene3D" id="1.10.132.120">
    <property type="match status" value="1"/>
</dbReference>
<evidence type="ECO:0000256" key="3">
    <source>
        <dbReference type="ARBA" id="ARBA00012891"/>
    </source>
</evidence>
<keyword evidence="10" id="KW-1185">Reference proteome</keyword>
<dbReference type="InterPro" id="IPR011010">
    <property type="entry name" value="DNA_brk_join_enz"/>
</dbReference>
<name>A0A4Y6R9F7_9BURK</name>
<protein>
    <recommendedName>
        <fullName evidence="3">DNA topoisomerase</fullName>
        <ecNumber evidence="3">5.6.2.1</ecNumber>
    </recommendedName>
</protein>
<proteinExistence type="inferred from homology"/>
<dbReference type="AlphaFoldDB" id="A0A4Y6R9F7"/>
<dbReference type="Proteomes" id="UP000316665">
    <property type="component" value="Chromosome"/>
</dbReference>
<dbReference type="RefSeq" id="WP_141169080.1">
    <property type="nucleotide sequence ID" value="NZ_CP041185.1"/>
</dbReference>
<dbReference type="Gene3D" id="3.90.15.10">
    <property type="entry name" value="Topoisomerase I, Chain A, domain 3"/>
    <property type="match status" value="1"/>
</dbReference>
<dbReference type="EC" id="5.6.2.1" evidence="3"/>
<sequence>MEISATSTARAAGLRYTGDHQPGITRLGQPGKFRYRDADGRLLRDATTLTRIKALAIPPAWTHVWICPHANGHLQATGRDARGRKQYRYHARWRQVRDEVKYERMLSFGRALPAIRAAVARGMQLPGLPREKVLATIVHLLELTLMRIGNEEYARTNKSFGLTTLRTRHVQVDGGAVAFHFKGKSGVRHDIRLSDRRLARVLQRMRELPGQELFQYVDEHGERHGVDSGDVNDYLREVTGEDYTAKDFRTWSGTLLAALALQGFAQVDSEAQAKKNIVQAIESVAKKLGNTPTICRKCYVHPAVLEAYLDGSLWEGMRARARQQMQDDLPALAPEEAAVLALLQQRLQAAVKPGAQPAAGTGPTV</sequence>
<dbReference type="PRINTS" id="PR00416">
    <property type="entry name" value="EUTPISMRASEI"/>
</dbReference>
<keyword evidence="6 9" id="KW-0413">Isomerase</keyword>
<keyword evidence="4" id="KW-0799">Topoisomerase</keyword>
<evidence type="ECO:0000259" key="8">
    <source>
        <dbReference type="Pfam" id="PF21338"/>
    </source>
</evidence>
<dbReference type="InterPro" id="IPR035447">
    <property type="entry name" value="DNA_topo_I_N_sf"/>
</dbReference>
<dbReference type="KEGG" id="jas:FJQ89_03610"/>
<evidence type="ECO:0000313" key="9">
    <source>
        <dbReference type="EMBL" id="QDG69601.1"/>
    </source>
</evidence>
<dbReference type="GO" id="GO:0003677">
    <property type="term" value="F:DNA binding"/>
    <property type="evidence" value="ECO:0007669"/>
    <property type="project" value="UniProtKB-KW"/>
</dbReference>
<evidence type="ECO:0000256" key="5">
    <source>
        <dbReference type="ARBA" id="ARBA00023125"/>
    </source>
</evidence>
<dbReference type="Pfam" id="PF01028">
    <property type="entry name" value="Topoisom_I"/>
    <property type="match status" value="1"/>
</dbReference>
<feature type="domain" description="DNA topoisomerase I catalytic core eukaryotic-type" evidence="7">
    <location>
        <begin position="92"/>
        <end position="308"/>
    </location>
</feature>
<comment type="similarity">
    <text evidence="2">Belongs to the type IB topoisomerase family.</text>
</comment>
<evidence type="ECO:0000256" key="4">
    <source>
        <dbReference type="ARBA" id="ARBA00023029"/>
    </source>
</evidence>
<dbReference type="InterPro" id="IPR049331">
    <property type="entry name" value="Top1B_N_bact"/>
</dbReference>
<dbReference type="CDD" id="cd00659">
    <property type="entry name" value="Topo_IB_C"/>
    <property type="match status" value="1"/>
</dbReference>
<dbReference type="PROSITE" id="PS52038">
    <property type="entry name" value="TOPO_IB_2"/>
    <property type="match status" value="1"/>
</dbReference>
<dbReference type="OrthoDB" id="9778962at2"/>
<evidence type="ECO:0000256" key="1">
    <source>
        <dbReference type="ARBA" id="ARBA00000213"/>
    </source>
</evidence>
<dbReference type="GO" id="GO:0003917">
    <property type="term" value="F:DNA topoisomerase type I (single strand cut, ATP-independent) activity"/>
    <property type="evidence" value="ECO:0007669"/>
    <property type="project" value="UniProtKB-EC"/>
</dbReference>
<reference evidence="9 10" key="1">
    <citation type="submission" date="2019-06" db="EMBL/GenBank/DDBJ databases">
        <title>Complete genome sequence of Janthinobacterium sp. SNU WT3 isolated from diseased rainbow trout.</title>
        <authorList>
            <person name="Oh W.T."/>
            <person name="Park S.C."/>
        </authorList>
    </citation>
    <scope>NUCLEOTIDE SEQUENCE [LARGE SCALE GENOMIC DNA]</scope>
    <source>
        <strain evidence="9 10">SNU WT3</strain>
    </source>
</reference>
<accession>A0A4Y6R9F7</accession>
<dbReference type="SUPFAM" id="SSF55869">
    <property type="entry name" value="DNA topoisomerase I domain"/>
    <property type="match status" value="1"/>
</dbReference>
<dbReference type="GO" id="GO:0006265">
    <property type="term" value="P:DNA topological change"/>
    <property type="evidence" value="ECO:0007669"/>
    <property type="project" value="InterPro"/>
</dbReference>
<dbReference type="InterPro" id="IPR014711">
    <property type="entry name" value="TopoI_cat_a-hlx-sub_euk"/>
</dbReference>
<dbReference type="SUPFAM" id="SSF56349">
    <property type="entry name" value="DNA breaking-rejoining enzymes"/>
    <property type="match status" value="1"/>
</dbReference>
<evidence type="ECO:0000313" key="10">
    <source>
        <dbReference type="Proteomes" id="UP000316665"/>
    </source>
</evidence>
<dbReference type="InterPro" id="IPR001631">
    <property type="entry name" value="TopoI"/>
</dbReference>
<organism evidence="9 10">
    <name type="scientific">Janthinobacterium tructae</name>
    <dbReference type="NCBI Taxonomy" id="2590869"/>
    <lineage>
        <taxon>Bacteria</taxon>
        <taxon>Pseudomonadati</taxon>
        <taxon>Pseudomonadota</taxon>
        <taxon>Betaproteobacteria</taxon>
        <taxon>Burkholderiales</taxon>
        <taxon>Oxalobacteraceae</taxon>
        <taxon>Janthinobacterium</taxon>
    </lineage>
</organism>
<dbReference type="EMBL" id="CP041185">
    <property type="protein sequence ID" value="QDG69601.1"/>
    <property type="molecule type" value="Genomic_DNA"/>
</dbReference>